<proteinExistence type="predicted"/>
<dbReference type="InterPro" id="IPR028994">
    <property type="entry name" value="Integrin_alpha_N"/>
</dbReference>
<name>A0A4U0QMU5_9RHOB</name>
<protein>
    <recommendedName>
        <fullName evidence="3">Insecticide toxin TcdB middle/N-terminal domain-containing protein</fullName>
    </recommendedName>
</protein>
<dbReference type="Proteomes" id="UP000306223">
    <property type="component" value="Unassembled WGS sequence"/>
</dbReference>
<accession>A0A4U0QMU5</accession>
<reference evidence="1 2" key="1">
    <citation type="submission" date="2019-04" db="EMBL/GenBank/DDBJ databases">
        <authorList>
            <person name="Li J."/>
        </authorList>
    </citation>
    <scope>NUCLEOTIDE SEQUENCE [LARGE SCALE GENOMIC DNA]</scope>
    <source>
        <strain evidence="1 2">CCTCC AB2016182</strain>
    </source>
</reference>
<gene>
    <name evidence="1" type="ORF">FA740_13575</name>
</gene>
<organism evidence="1 2">
    <name type="scientific">Paracoccus hibiscisoli</name>
    <dbReference type="NCBI Taxonomy" id="2023261"/>
    <lineage>
        <taxon>Bacteria</taxon>
        <taxon>Pseudomonadati</taxon>
        <taxon>Pseudomonadota</taxon>
        <taxon>Alphaproteobacteria</taxon>
        <taxon>Rhodobacterales</taxon>
        <taxon>Paracoccaceae</taxon>
        <taxon>Paracoccus</taxon>
    </lineage>
</organism>
<dbReference type="EMBL" id="SUNH01000018">
    <property type="protein sequence ID" value="TJZ83095.1"/>
    <property type="molecule type" value="Genomic_DNA"/>
</dbReference>
<dbReference type="InterPro" id="IPR050708">
    <property type="entry name" value="T6SS_VgrG/RHS"/>
</dbReference>
<dbReference type="InterPro" id="IPR022385">
    <property type="entry name" value="Rhs_assc_core"/>
</dbReference>
<evidence type="ECO:0000313" key="2">
    <source>
        <dbReference type="Proteomes" id="UP000306223"/>
    </source>
</evidence>
<sequence length="4392" mass="478581">MLSLLLSATDAAAEPRTLSFSQDHRRDRVFGLELEYLGVIETSESVGFLVSCLEENDTPALKLDAEAAANPARLVNTTASDDGCSSYLIEGLSGGGISVDTLSVGIAVDGIARREFGRASIFVFNPVHGTWTKAEEHRPNQADPTKVYATLTTTSVQAISGIIVKPDLPTPGPLSENQLGETLGDVNPNQGLLGMPRVEPDSRGQVAVDLPLLLRPSRGPGPSFKITNSPDIGIGDLGRGWDLKISKIHVRGPSPIYHPNFETEDYFLDGQELIALDAEGRDIPPLYKGGPILPRVEGVRVFRPRNSTDPLIVRRYGNSPARYFWEVWDPRSRVTRLYGGVLDGDKVEEDPQSILTSAMPIGGATRTVAGVWGLSQEFDNQPSRSGARYRYHTDNTDCARASPSCIQDLRIERITYNDAFGAGLAGAATGGVTRVDFVWRERVEERYTSDARLGFLRFHQYWLERVDVHYQAPQDNFWLTAEGAKLVGSDGPEEFILTDGRAEQAGLDPPGQPHSSRLEPRRDILYSRHEFALTNGDDPCMNFDQVLKSVTVSANKLYDGPLAERDLSGDGQADQSKQTFEFSYDGEQCDRQTETLVWSEHKFENPLQHRDAESGIGFPKELLSGLGLDVLTGASLLGESNTDETGASVYVGVGPAGDTSDKSIGGGIKAGQSFIQSRSGSTLIDVTGDGIEDILTRTSTGLEYCAASRAQDGSVTYPSDQCGRRVTGLNDIAISSYSTQSFGVEGFVPNGFFGVGYNSAASRTYVYFTDRDGDGLIDAVVYGRVLYGQGETCPTPATCFVQFSPESALAPPLPGPAGEATAREILEQENRKPPGFRESVEQMKLALNVLSERLEQLSYSQTAVAWEAPLTGGLSIGGQFRLDASAPTPEGDRLLSNGLRRFPELRAKAHAFDQYVNDCEEFPDRPHCPSSVQPGDSFTFPRVPAAVLRLEISRSRRANGAQYSDEIEFCGEGTLPRGGVFEISQLLNGSPCAHRSDENGWLLDAEAGDVVYLSYSVHPDFTGSLQPDARYEYKEFGITLERADGTKEVNLDPAFNVGLRYGDYAVDEVYDCTWRDQFSGPPVETDCLLNRQNRYRFTLATGLLTSNARAAAHIPRGSRREFSGEFEISTALTQDYQISLDIHGGRAAAGNRRAADLPLMFRHDISESCLGTQNATCTVTIEPICVTDEAVCDAFLRDDADPWRIALRLRTEHKGHATVTATNLDSRLTSLRWIAPPRLVSEITEVPPNSELPSEEDPYKQRQGTVIEGTASKIISMYLPIALGDPDVEHRRITHGTFAAPNPRLNEGSPSRIDIAFEKIVADEYSNVDMARGRQIARLCGFAEEIFQYLVERDSSIVQPFAPSRIEFWRAMLERSKADCIAEELQLQGLKFSDNDRPEADTTAERLKLREVLRHLSFEEQVSSAETLLTRVLQNLELPRNALTSPPLLARSGYRLPVKANPLNCGTITRSAAPVESPIYGREALCSYRFLMNFAMEDILRLFPNQANGTPHPNRVAYERILSQFLRSEEPAFDLELSLTVNGVPALISELTGSAASNVEGNISPTSPLKQTCIGSYGAHGPKWPPVTHFYPDPTGLNTGDGGDILQRIVTNRRPGRVVAFSDDLMHSRVPGTGSGSPNGRGLYTDLHQMEAKQDCDELEGYSTATAKYVGPPADSVAIQILENNRIVGRNRIFEFEARPLDIVEFRVRLRPRERAFATTSPLNVPFELNGKFSVLQVPAGATDPLPSGDYIIPRSPSQIVPPNLDSVDCGSVVPINRQELPRSCRPWTRIAWSELLLGAEYRTYSDGHKTIDDKEYSIKRRRELFRLFPEIEIAADEFRLEWDQDKVHAPIASRQYMAPATAYSLGTAERVATPGAEIIEDTSTIEGVAGLSDFVSEFGYLQKHMLSDPERISFVKIREPNLPKTGASWLFWAQKSGGTGALSVSPAFADLRYSRTEFARPPENPRGRYDRAISACISSAGSENESGDFVGCESDTKSEGRDTLSFKLSAIFPLEHRFLGPVHETQQTVSVNQLISETDICAVPTPNTFASCWSGQDDTVFMHRAIGNAGLHDDSDGEHQTRPTVRSVSALIGLEQPLIEQFIFELDAMMRVACNDNRAPAEYCAALSPSPEPSDAEKFAAIHGSTQVVTPFTPVPPPPTGTTARVINPTVENLLARAPPGVPNRPNPPDPITALHVFAPIQGSRSQSVSRNEGVGVGGLSFNTNTVFNKSDTTSLYVDINGDGYPELLTGNGSLSAKLTSPVGLLREDWWRYFSSRTSSNPDPMGLGTSSAGYGQASESVSRGAGFGLSPPTFAQIYQKSMDAVVSPSFDLSFESGKQTRFRDLKDFNGDGILDLLSGTNIGGGVGVQFSLGNSLSGRTDPIQVGDGDISIGGQLVADRPFNTTYSTGFGVRLGFDINSGSIKGGLGLGTRVQGSEGVIMDFTGDGRSDIVVPISAGGKNYLGVFPNLGNGFLKGRLHEIENWDGSETTAGETTLVDAGSAFTFGANILYVKIVFNPAQKKSNNHTSEILNIRDVNGDGVPDLARVSGVFRSANDGTISVPEFSLPSSISTSFNYNPDATYHLLTEIVSPTGVEQKISYALNGNTGPELGRSIWVADRVSEFDGFVPGKDQHGRPIYSDGQDVRIDAYTYEDGYFNRAERTFYGFSEVHVSTFGCDRDNAEPCENVISSGGELARESFQELRRVLRQYQNRDFLTRGSLTAEVVLGSSHTEVADASTARAQLQATVDFETANARRVGYSIEHLESLGVLATPACEAPGLVAQARWYRGLFINGSALPSKWASASSMNSTLDGPEVLGDGALCGEDLRSCHATLTKQACESGFWLEQAQFWAQQGGSVRPRFSDLHIPKPGLSVPNGTMIPEISIRPAEALYSAGGADFDQWGQAVTYYSIGDVDGNGVPIDGSSFYGRTIYTGRNGLSAEVEKQSLGNSPTEYPILSLAEAETILPGPWPRGSDAGPIRMREALFEGSSDEVGTPANVTDVCLYPALRNEDGFSFRVGICEGFKRSMSESLTDGLSSFGDAQRSAYTTVPGLPAGTRHFSAIQHWQISGYDSFGNITEVVSPLTDKGEWLEHRYDYRHDPFLLTPTFLESTRCVQDIVGAGASSAGKPPEAIGTCGFNVDYKSDTDQRIAVTHWSRQRIDPHHGLVSGTRDVNGNHLLLDFDRWGRFRLLARDWGAAPRQNRAFSKDIELAVRKFEFLETTGHWNILGAANYGWPNVIDNAFSSHTQMFASSNAYEGASRSFDTIRNSAAYTDGAGKPVQSIIEAEVCSGVRPDLLTSINSSPRGGINGQCAETRSSRVATGGFVDVLGREFAVFEGFAGDGAQDMLGPIFDGLAAPGRQEAPLVIRGFDSGDRPVNEQHRLAVEGLAGNQPGVLATKQFAYDIGEADYLGESAKRFRTLVLSPRCALTASYTDPRGLTTAAVESQERLYKATDYSLSVDSNNTYDRDYSTTLGHCLSIEEALRAWETEESPAANATVEYHFDPLLQLTSVDYPLSGGDRASLAAKYDRLGRMIEVRDPDSGCTRYQFDNLNNLTERSGFAYEVEADMPCGVVHQPSEIRRFEYAADRVVSMTYHSLGQKGGTEDRQDSVSFFYDRFPHTTAFGELLESHRVVPNDHANQRFFDVTGRICENCIGQVTLVADRTGARSYNFNELGQVKRETRSIVAPVWDMVPSEGSPETFQPEVAFYELENSYSSFGDLTLQEFNESVPTNPSTACNADGPETCVARFSIGTRFAPDGSVAALLFNGQPLVRSVRDGINRPAVRLMSDGTVTGFFYDPLDLRLNQMATITAAQAEGANVPVQITGYQYDGGGNIAGYQNVAAIRENYRSHFNFAYDGANRLTGFDAFARKNAETMTAAGTYGFDLGHRITNLELNIEGDPGSMFMRRWEYAYDNTPAPRQPVHAPTSIGFALPDLEATRISALEYDEVGRLAKVKTTENGSAPGVMSDRRLDWDGAGRLRKVLGGPDGYWTDNAEVLREEYVYDYAGNRVLKIHRPILEEDGEKAEREITSIYMTPFYSRTADGRGTVQLASGDLPVASLTPPVSETAEPMVTYLYPDIAVGTITASVLAVGEITDAESTLIARREFSPFGLELTANKLAAPEEPLSSLPSVFHGKELDPATGFSSFGARYYSRDLGFWVSPDPMQISYLSATPAGGVYAPRNFSAYAFAGQNPILLTDLDGNVPVLVYWGALGAWTLVEAGLSAYDTYDVASTLSDPNASTSDKLISAAGFGVGIVAPGGGYGVGGKSISKALSVLPEAKDFASAAKLTEHWKKHGIAAEWGYNISKTTYLDRARRFLSGAPGRDVLQHTRLNGELVRFNKRTGEFGVVTNSGTIKTLFRPGESEMGRKLGQSGVEYYQRVRRLDLGP</sequence>
<evidence type="ECO:0000313" key="1">
    <source>
        <dbReference type="EMBL" id="TJZ83095.1"/>
    </source>
</evidence>
<dbReference type="NCBIfam" id="TIGR03696">
    <property type="entry name" value="Rhs_assc_core"/>
    <property type="match status" value="1"/>
</dbReference>
<evidence type="ECO:0008006" key="3">
    <source>
        <dbReference type="Google" id="ProtNLM"/>
    </source>
</evidence>
<dbReference type="PANTHER" id="PTHR32305:SF15">
    <property type="entry name" value="PROTEIN RHSA-RELATED"/>
    <property type="match status" value="1"/>
</dbReference>
<dbReference type="PANTHER" id="PTHR32305">
    <property type="match status" value="1"/>
</dbReference>
<dbReference type="InterPro" id="IPR031325">
    <property type="entry name" value="RHS_repeat"/>
</dbReference>
<dbReference type="Pfam" id="PF05593">
    <property type="entry name" value="RHS_repeat"/>
    <property type="match status" value="1"/>
</dbReference>
<comment type="caution">
    <text evidence="1">The sequence shown here is derived from an EMBL/GenBank/DDBJ whole genome shotgun (WGS) entry which is preliminary data.</text>
</comment>
<dbReference type="Gene3D" id="2.180.10.10">
    <property type="entry name" value="RHS repeat-associated core"/>
    <property type="match status" value="1"/>
</dbReference>
<keyword evidence="2" id="KW-1185">Reference proteome</keyword>
<dbReference type="RefSeq" id="WP_136857309.1">
    <property type="nucleotide sequence ID" value="NZ_SUNH01000018.1"/>
</dbReference>
<dbReference type="OrthoDB" id="7620568at2"/>
<dbReference type="SUPFAM" id="SSF69318">
    <property type="entry name" value="Integrin alpha N-terminal domain"/>
    <property type="match status" value="1"/>
</dbReference>